<evidence type="ECO:0000313" key="1">
    <source>
        <dbReference type="EMBL" id="NDW20165.1"/>
    </source>
</evidence>
<proteinExistence type="predicted"/>
<dbReference type="SUPFAM" id="SSF81901">
    <property type="entry name" value="HCP-like"/>
    <property type="match status" value="1"/>
</dbReference>
<name>A0A6L9MQH5_9ALTE</name>
<organism evidence="1 2">
    <name type="scientific">Alteromonas hispanica</name>
    <dbReference type="NCBI Taxonomy" id="315421"/>
    <lineage>
        <taxon>Bacteria</taxon>
        <taxon>Pseudomonadati</taxon>
        <taxon>Pseudomonadota</taxon>
        <taxon>Gammaproteobacteria</taxon>
        <taxon>Alteromonadales</taxon>
        <taxon>Alteromonadaceae</taxon>
        <taxon>Alteromonas/Salinimonas group</taxon>
        <taxon>Alteromonas</taxon>
    </lineage>
</organism>
<sequence length="569" mass="63206">MRGLFLAVLALLVVAGDTSRYIPQLVFNANAILASTDQKSTSDVEADHMRAAFSLLWRAALLQAREESSQEASQQSAPSAVQADASAEQLLVAALEKINAHSEKESASADLVAFPELPNNIETTEIATQQVNQNAERNHASDAYPLDTEYWLQKLVTLDNADAAWLLYQQKGSDGTSEEFMALAAKGNVPEAQLAYAMSSQNPKKREKWLIRAAEQGYVPAQAALADWYLLHDENAKAKPLLAVTASLDMQSAFKYGRLLWDDGEFNEAKKYLSEAAQLGQTQAKDALAIIERYSPTTLSNIKPYNWGDEGRCLQRIQPFASTLATMTRADSFYRKFKNDDRLVSLSLCVAPPVWLQKDVLKCTDSFNNRNLLGCDVTPLASIAKKRQFSHAVIVAKQGKANVQNGVMYLDIGDTYSVFVHELAHFAGFADEYPIAKSMATKLCNTQRIGDFAPPNLVIDSPNYYSPIETVARWSAIDPNTIVAKAKTCEGLALKSYKPSRRITFMEHHDSGVIPPLYLVLWQQQLEKQEAQRPISMNFFQAFHHKGNQNEAAYWLATYEAFVAKSQSN</sequence>
<dbReference type="Proteomes" id="UP000478837">
    <property type="component" value="Unassembled WGS sequence"/>
</dbReference>
<dbReference type="EMBL" id="JAAAWP010000001">
    <property type="protein sequence ID" value="NDW20165.1"/>
    <property type="molecule type" value="Genomic_DNA"/>
</dbReference>
<keyword evidence="2" id="KW-1185">Reference proteome</keyword>
<reference evidence="1 2" key="1">
    <citation type="submission" date="2020-01" db="EMBL/GenBank/DDBJ databases">
        <title>Genomes of bacteria type strains.</title>
        <authorList>
            <person name="Chen J."/>
            <person name="Zhu S."/>
            <person name="Yang J."/>
        </authorList>
    </citation>
    <scope>NUCLEOTIDE SEQUENCE [LARGE SCALE GENOMIC DNA]</scope>
    <source>
        <strain evidence="1 2">LMG 22958</strain>
    </source>
</reference>
<protein>
    <submittedName>
        <fullName evidence="1">Sel1 repeat family protein</fullName>
    </submittedName>
</protein>
<evidence type="ECO:0000313" key="2">
    <source>
        <dbReference type="Proteomes" id="UP000478837"/>
    </source>
</evidence>
<gene>
    <name evidence="1" type="ORF">GTW09_01285</name>
</gene>
<dbReference type="InterPro" id="IPR011990">
    <property type="entry name" value="TPR-like_helical_dom_sf"/>
</dbReference>
<dbReference type="AlphaFoldDB" id="A0A6L9MQH5"/>
<dbReference type="RefSeq" id="WP_163109376.1">
    <property type="nucleotide sequence ID" value="NZ_JAAAWP010000001.1"/>
</dbReference>
<accession>A0A6L9MQH5</accession>
<dbReference type="Gene3D" id="1.25.40.10">
    <property type="entry name" value="Tetratricopeptide repeat domain"/>
    <property type="match status" value="1"/>
</dbReference>
<comment type="caution">
    <text evidence="1">The sequence shown here is derived from an EMBL/GenBank/DDBJ whole genome shotgun (WGS) entry which is preliminary data.</text>
</comment>